<evidence type="ECO:0000259" key="1">
    <source>
        <dbReference type="Pfam" id="PF13460"/>
    </source>
</evidence>
<dbReference type="PANTHER" id="PTHR15020">
    <property type="entry name" value="FLAVIN REDUCTASE-RELATED"/>
    <property type="match status" value="1"/>
</dbReference>
<dbReference type="STRING" id="1423807.FD16_GL001031"/>
<dbReference type="OrthoDB" id="9803892at2"/>
<name>A0A0R1W057_9LACO</name>
<protein>
    <submittedName>
        <fullName evidence="2">Saccharopine dehydrogenase related protein</fullName>
    </submittedName>
</protein>
<gene>
    <name evidence="2" type="ORF">FD16_GL001031</name>
</gene>
<proteinExistence type="predicted"/>
<dbReference type="PANTHER" id="PTHR15020:SF50">
    <property type="entry name" value="UPF0659 PROTEIN YMR090W"/>
    <property type="match status" value="1"/>
</dbReference>
<feature type="domain" description="NAD(P)-binding" evidence="1">
    <location>
        <begin position="7"/>
        <end position="194"/>
    </location>
</feature>
<dbReference type="Proteomes" id="UP000051820">
    <property type="component" value="Unassembled WGS sequence"/>
</dbReference>
<reference evidence="2 3" key="1">
    <citation type="journal article" date="2015" name="Genome Announc.">
        <title>Expanding the biotechnology potential of lactobacilli through comparative genomics of 213 strains and associated genera.</title>
        <authorList>
            <person name="Sun Z."/>
            <person name="Harris H.M."/>
            <person name="McCann A."/>
            <person name="Guo C."/>
            <person name="Argimon S."/>
            <person name="Zhang W."/>
            <person name="Yang X."/>
            <person name="Jeffery I.B."/>
            <person name="Cooney J.C."/>
            <person name="Kagawa T.F."/>
            <person name="Liu W."/>
            <person name="Song Y."/>
            <person name="Salvetti E."/>
            <person name="Wrobel A."/>
            <person name="Rasinkangas P."/>
            <person name="Parkhill J."/>
            <person name="Rea M.C."/>
            <person name="O'Sullivan O."/>
            <person name="Ritari J."/>
            <person name="Douillard F.P."/>
            <person name="Paul Ross R."/>
            <person name="Yang R."/>
            <person name="Briner A.E."/>
            <person name="Felis G.E."/>
            <person name="de Vos W.M."/>
            <person name="Barrangou R."/>
            <person name="Klaenhammer T.R."/>
            <person name="Caufield P.W."/>
            <person name="Cui Y."/>
            <person name="Zhang H."/>
            <person name="O'Toole P.W."/>
        </authorList>
    </citation>
    <scope>NUCLEOTIDE SEQUENCE [LARGE SCALE GENOMIC DNA]</scope>
    <source>
        <strain evidence="2 3">DSM 5007</strain>
    </source>
</reference>
<accession>A0A0R1W057</accession>
<dbReference type="PATRIC" id="fig|1423807.3.peg.1049"/>
<dbReference type="InterPro" id="IPR036291">
    <property type="entry name" value="NAD(P)-bd_dom_sf"/>
</dbReference>
<dbReference type="InterPro" id="IPR016040">
    <property type="entry name" value="NAD(P)-bd_dom"/>
</dbReference>
<dbReference type="EMBL" id="AZGF01000023">
    <property type="protein sequence ID" value="KRM10997.1"/>
    <property type="molecule type" value="Genomic_DNA"/>
</dbReference>
<evidence type="ECO:0000313" key="3">
    <source>
        <dbReference type="Proteomes" id="UP000051820"/>
    </source>
</evidence>
<evidence type="ECO:0000313" key="2">
    <source>
        <dbReference type="EMBL" id="KRM10997.1"/>
    </source>
</evidence>
<dbReference type="eggNOG" id="COG0702">
    <property type="taxonomic scope" value="Bacteria"/>
</dbReference>
<sequence>MNLLILGANGQIAKIIENRILSEDEFSNVNLTLFLRDKARLNELSNNPRVSLIEGNISDQAALQQALNNQQLVLLATVDTDSNNTITKTVISAMKKQNVNRILAASSIGIYGEEPNPAFHSWNQQTLSSALKPMRQADELLKSSSLIYTTLRFGWLNDRDQVQYSITEQGTKFAGGSGSRKSMADAILTIIANPSLYENETIGISDPSTKDAPSVVY</sequence>
<comment type="caution">
    <text evidence="2">The sequence shown here is derived from an EMBL/GenBank/DDBJ whole genome shotgun (WGS) entry which is preliminary data.</text>
</comment>
<keyword evidence="3" id="KW-1185">Reference proteome</keyword>
<dbReference type="RefSeq" id="WP_010622955.1">
    <property type="nucleotide sequence ID" value="NZ_AZGF01000023.1"/>
</dbReference>
<dbReference type="Pfam" id="PF13460">
    <property type="entry name" value="NAD_binding_10"/>
    <property type="match status" value="1"/>
</dbReference>
<dbReference type="SUPFAM" id="SSF51735">
    <property type="entry name" value="NAD(P)-binding Rossmann-fold domains"/>
    <property type="match status" value="1"/>
</dbReference>
<organism evidence="2 3">
    <name type="scientific">Paucilactobacillus suebicus DSM 5007 = KCTC 3549</name>
    <dbReference type="NCBI Taxonomy" id="1423807"/>
    <lineage>
        <taxon>Bacteria</taxon>
        <taxon>Bacillati</taxon>
        <taxon>Bacillota</taxon>
        <taxon>Bacilli</taxon>
        <taxon>Lactobacillales</taxon>
        <taxon>Lactobacillaceae</taxon>
        <taxon>Paucilactobacillus</taxon>
    </lineage>
</organism>
<dbReference type="Gene3D" id="3.40.50.720">
    <property type="entry name" value="NAD(P)-binding Rossmann-like Domain"/>
    <property type="match status" value="1"/>
</dbReference>
<dbReference type="AlphaFoldDB" id="A0A0R1W057"/>